<proteinExistence type="predicted"/>
<dbReference type="AlphaFoldDB" id="A0A4R3YMS9"/>
<gene>
    <name evidence="10" type="ORF">EC912_107132</name>
</gene>
<keyword evidence="4 9" id="KW-0862">Zinc</keyword>
<dbReference type="InterPro" id="IPR005019">
    <property type="entry name" value="Adenine_glyco"/>
</dbReference>
<dbReference type="PANTHER" id="PTHR30037:SF4">
    <property type="entry name" value="DNA-3-METHYLADENINE GLYCOSYLASE I"/>
    <property type="match status" value="1"/>
</dbReference>
<evidence type="ECO:0000256" key="7">
    <source>
        <dbReference type="ARBA" id="ARBA00057608"/>
    </source>
</evidence>
<reference evidence="10 11" key="1">
    <citation type="submission" date="2019-03" db="EMBL/GenBank/DDBJ databases">
        <title>Above-ground endophytic microbial communities from plants in different locations in the United States.</title>
        <authorList>
            <person name="Frank C."/>
        </authorList>
    </citation>
    <scope>NUCLEOTIDE SEQUENCE [LARGE SCALE GENOMIC DNA]</scope>
    <source>
        <strain evidence="10 11">LP_13_YM</strain>
    </source>
</reference>
<evidence type="ECO:0000313" key="11">
    <source>
        <dbReference type="Proteomes" id="UP000295645"/>
    </source>
</evidence>
<keyword evidence="3" id="KW-0378">Hydrolase</keyword>
<evidence type="ECO:0000256" key="2">
    <source>
        <dbReference type="ARBA" id="ARBA00022763"/>
    </source>
</evidence>
<dbReference type="PANTHER" id="PTHR30037">
    <property type="entry name" value="DNA-3-METHYLADENINE GLYCOSYLASE 1"/>
    <property type="match status" value="1"/>
</dbReference>
<dbReference type="EMBL" id="SMCS01000007">
    <property type="protein sequence ID" value="TCV92424.1"/>
    <property type="molecule type" value="Genomic_DNA"/>
</dbReference>
<evidence type="ECO:0000313" key="10">
    <source>
        <dbReference type="EMBL" id="TCV92424.1"/>
    </source>
</evidence>
<dbReference type="FunFam" id="1.10.340.30:FF:000009">
    <property type="entry name" value="DNA-3-methyladenine glycosylase I"/>
    <property type="match status" value="1"/>
</dbReference>
<accession>A0A4R3YMS9</accession>
<dbReference type="OrthoDB" id="9807664at2"/>
<evidence type="ECO:0000256" key="9">
    <source>
        <dbReference type="PIRSR" id="PIRSR604597-1"/>
    </source>
</evidence>
<comment type="caution">
    <text evidence="10">The sequence shown here is derived from an EMBL/GenBank/DDBJ whole genome shotgun (WGS) entry which is preliminary data.</text>
</comment>
<keyword evidence="1 9" id="KW-0479">Metal-binding</keyword>
<organism evidence="10 11">
    <name type="scientific">Luteibacter rhizovicinus</name>
    <dbReference type="NCBI Taxonomy" id="242606"/>
    <lineage>
        <taxon>Bacteria</taxon>
        <taxon>Pseudomonadati</taxon>
        <taxon>Pseudomonadota</taxon>
        <taxon>Gammaproteobacteria</taxon>
        <taxon>Lysobacterales</taxon>
        <taxon>Rhodanobacteraceae</taxon>
        <taxon>Luteibacter</taxon>
    </lineage>
</organism>
<name>A0A4R3YMS9_9GAMM</name>
<dbReference type="EC" id="3.2.2.20" evidence="8"/>
<keyword evidence="5" id="KW-0234">DNA repair</keyword>
<feature type="binding site" evidence="9">
    <location>
        <position position="28"/>
    </location>
    <ligand>
        <name>Zn(2+)</name>
        <dbReference type="ChEBI" id="CHEBI:29105"/>
    </ligand>
</feature>
<evidence type="ECO:0000256" key="3">
    <source>
        <dbReference type="ARBA" id="ARBA00022801"/>
    </source>
</evidence>
<dbReference type="NCBIfam" id="TIGR00624">
    <property type="entry name" value="tag"/>
    <property type="match status" value="1"/>
</dbReference>
<dbReference type="Proteomes" id="UP000295645">
    <property type="component" value="Unassembled WGS sequence"/>
</dbReference>
<keyword evidence="2" id="KW-0227">DNA damage</keyword>
<sequence>MLKADIIAAIAWIFSVRTKENAVNIKRCAWADQSDIEREYHDREWGVPVRDDRALFEFLLLEGAQAGLSWRTVLAKRDNYRRAFHGYDIERIAAMSDDEMTQLMRDPGLIRNRLKIGSTRKNARAAVAVVAEHGSLTTYLWSFVGGQTIVNAWQCASDVPARSVESDAMSAALKKRGFSFAGSTICYALMQATGMVNDHLVDCHSYR</sequence>
<dbReference type="Pfam" id="PF03352">
    <property type="entry name" value="Adenine_glyco"/>
    <property type="match status" value="1"/>
</dbReference>
<dbReference type="GO" id="GO:0008725">
    <property type="term" value="F:DNA-3-methyladenine glycosylase activity"/>
    <property type="evidence" value="ECO:0007669"/>
    <property type="project" value="UniProtKB-EC"/>
</dbReference>
<evidence type="ECO:0000256" key="1">
    <source>
        <dbReference type="ARBA" id="ARBA00022723"/>
    </source>
</evidence>
<comment type="function">
    <text evidence="7">Hydrolysis of the deoxyribose N-glycosidic bond to excise 3-methyladenine from the damaged DNA polymer formed by alkylation lesions.</text>
</comment>
<feature type="binding site" evidence="9">
    <location>
        <position position="203"/>
    </location>
    <ligand>
        <name>Zn(2+)</name>
        <dbReference type="ChEBI" id="CHEBI:29105"/>
    </ligand>
</feature>
<keyword evidence="11" id="KW-1185">Reference proteome</keyword>
<feature type="binding site" evidence="9">
    <location>
        <position position="199"/>
    </location>
    <ligand>
        <name>Zn(2+)</name>
        <dbReference type="ChEBI" id="CHEBI:29105"/>
    </ligand>
</feature>
<evidence type="ECO:0000256" key="8">
    <source>
        <dbReference type="ARBA" id="ARBA00066766"/>
    </source>
</evidence>
<feature type="binding site" evidence="9">
    <location>
        <position position="41"/>
    </location>
    <ligand>
        <name>Zn(2+)</name>
        <dbReference type="ChEBI" id="CHEBI:29105"/>
    </ligand>
</feature>
<evidence type="ECO:0000256" key="5">
    <source>
        <dbReference type="ARBA" id="ARBA00023204"/>
    </source>
</evidence>
<evidence type="ECO:0000256" key="6">
    <source>
        <dbReference type="ARBA" id="ARBA00052558"/>
    </source>
</evidence>
<dbReference type="InterPro" id="IPR011257">
    <property type="entry name" value="DNA_glycosylase"/>
</dbReference>
<protein>
    <recommendedName>
        <fullName evidence="8">DNA-3-methyladenine glycosylase I</fullName>
        <ecNumber evidence="8">3.2.2.20</ecNumber>
    </recommendedName>
</protein>
<dbReference type="GO" id="GO:0046872">
    <property type="term" value="F:metal ion binding"/>
    <property type="evidence" value="ECO:0007669"/>
    <property type="project" value="UniProtKB-KW"/>
</dbReference>
<dbReference type="InterPro" id="IPR052891">
    <property type="entry name" value="DNA-3mA_glycosylase"/>
</dbReference>
<dbReference type="Gene3D" id="1.10.340.30">
    <property type="entry name" value="Hypothetical protein, domain 2"/>
    <property type="match status" value="1"/>
</dbReference>
<dbReference type="InterPro" id="IPR004597">
    <property type="entry name" value="Tag"/>
</dbReference>
<dbReference type="GO" id="GO:0006284">
    <property type="term" value="P:base-excision repair"/>
    <property type="evidence" value="ECO:0007669"/>
    <property type="project" value="InterPro"/>
</dbReference>
<dbReference type="SUPFAM" id="SSF48150">
    <property type="entry name" value="DNA-glycosylase"/>
    <property type="match status" value="1"/>
</dbReference>
<evidence type="ECO:0000256" key="4">
    <source>
        <dbReference type="ARBA" id="ARBA00022833"/>
    </source>
</evidence>
<comment type="catalytic activity">
    <reaction evidence="6">
        <text>Hydrolysis of alkylated DNA, releasing 3-methyladenine.</text>
        <dbReference type="EC" id="3.2.2.20"/>
    </reaction>
</comment>